<dbReference type="STRING" id="559295.C5DK48"/>
<dbReference type="Pfam" id="PF01161">
    <property type="entry name" value="PBP"/>
    <property type="match status" value="1"/>
</dbReference>
<dbReference type="KEGG" id="lth:KLTH0F01738g"/>
<keyword evidence="3" id="KW-1185">Reference proteome</keyword>
<dbReference type="CDD" id="cd00866">
    <property type="entry name" value="PEBP_euk"/>
    <property type="match status" value="1"/>
</dbReference>
<reference evidence="2 3" key="1">
    <citation type="journal article" date="2009" name="Genome Res.">
        <title>Comparative genomics of protoploid Saccharomycetaceae.</title>
        <authorList>
            <consortium name="The Genolevures Consortium"/>
            <person name="Souciet J.-L."/>
            <person name="Dujon B."/>
            <person name="Gaillardin C."/>
            <person name="Johnston M."/>
            <person name="Baret P.V."/>
            <person name="Cliften P."/>
            <person name="Sherman D.J."/>
            <person name="Weissenbach J."/>
            <person name="Westhof E."/>
            <person name="Wincker P."/>
            <person name="Jubin C."/>
            <person name="Poulain J."/>
            <person name="Barbe V."/>
            <person name="Segurens B."/>
            <person name="Artiguenave F."/>
            <person name="Anthouard V."/>
            <person name="Vacherie B."/>
            <person name="Val M.-E."/>
            <person name="Fulton R.S."/>
            <person name="Minx P."/>
            <person name="Wilson R."/>
            <person name="Durrens P."/>
            <person name="Jean G."/>
            <person name="Marck C."/>
            <person name="Martin T."/>
            <person name="Nikolski M."/>
            <person name="Rolland T."/>
            <person name="Seret M.-L."/>
            <person name="Casaregola S."/>
            <person name="Despons L."/>
            <person name="Fairhead C."/>
            <person name="Fischer G."/>
            <person name="Lafontaine I."/>
            <person name="Leh V."/>
            <person name="Lemaire M."/>
            <person name="de Montigny J."/>
            <person name="Neuveglise C."/>
            <person name="Thierry A."/>
            <person name="Blanc-Lenfle I."/>
            <person name="Bleykasten C."/>
            <person name="Diffels J."/>
            <person name="Fritsch E."/>
            <person name="Frangeul L."/>
            <person name="Goeffon A."/>
            <person name="Jauniaux N."/>
            <person name="Kachouri-Lafond R."/>
            <person name="Payen C."/>
            <person name="Potier S."/>
            <person name="Pribylova L."/>
            <person name="Ozanne C."/>
            <person name="Richard G.-F."/>
            <person name="Sacerdot C."/>
            <person name="Straub M.-L."/>
            <person name="Talla E."/>
        </authorList>
    </citation>
    <scope>NUCLEOTIDE SEQUENCE [LARGE SCALE GENOMIC DNA]</scope>
    <source>
        <strain evidence="3">ATCC 56472 / CBS 6340 / NRRL Y-8284</strain>
    </source>
</reference>
<gene>
    <name evidence="2" type="ordered locus">KLTH0F01738g</name>
</gene>
<evidence type="ECO:0000313" key="2">
    <source>
        <dbReference type="EMBL" id="CAR23849.1"/>
    </source>
</evidence>
<dbReference type="OMA" id="NWGYGTP"/>
<dbReference type="AlphaFoldDB" id="C5DK48"/>
<name>C5DK48_LACTC</name>
<dbReference type="Proteomes" id="UP000002036">
    <property type="component" value="Chromosome F"/>
</dbReference>
<dbReference type="GO" id="GO:0030162">
    <property type="term" value="P:regulation of proteolysis"/>
    <property type="evidence" value="ECO:0007669"/>
    <property type="project" value="TreeGrafter"/>
</dbReference>
<dbReference type="FunFam" id="3.90.280.10:FF:000009">
    <property type="entry name" value="Carboxypeptidase Y inhibitor"/>
    <property type="match status" value="1"/>
</dbReference>
<sequence>MNYAINVTQASSDSLTTHKIIPDVVQDKSFKPQGLLAVEYSAAAPVAMGNTLTVEETQSKPKFHFTLDPKSEFKIRDADLFTLVMTDPDAPSRTDKKWSEFCHFVAADIRLATETSRSTSSAVPDFIASELSGGKTLVDYHPPGPPKGTGKHRYVFLLYKQPGDSSAFTKIADRPNWGFGSPATGVHKWASENHLELVAANFFFAESK</sequence>
<dbReference type="InterPro" id="IPR036610">
    <property type="entry name" value="PEBP-like_sf"/>
</dbReference>
<dbReference type="InterPro" id="IPR001858">
    <property type="entry name" value="Phosphatidylethanolamine-bd_CS"/>
</dbReference>
<dbReference type="GO" id="GO:0005543">
    <property type="term" value="F:phospholipid binding"/>
    <property type="evidence" value="ECO:0007669"/>
    <property type="project" value="TreeGrafter"/>
</dbReference>
<protein>
    <submittedName>
        <fullName evidence="2">KLTH0F01738p</fullName>
    </submittedName>
</protein>
<dbReference type="eggNOG" id="KOG3346">
    <property type="taxonomic scope" value="Eukaryota"/>
</dbReference>
<dbReference type="PANTHER" id="PTHR11362:SF148">
    <property type="entry name" value="CARBOXYPEPTIDASE Y INHIBITOR"/>
    <property type="match status" value="1"/>
</dbReference>
<evidence type="ECO:0000256" key="1">
    <source>
        <dbReference type="ARBA" id="ARBA00007091"/>
    </source>
</evidence>
<comment type="similarity">
    <text evidence="1">Belongs to the phosphatidylethanolamine-binding protein family.</text>
</comment>
<dbReference type="HOGENOM" id="CLU_043994_3_1_1"/>
<dbReference type="RefSeq" id="XP_002554286.1">
    <property type="nucleotide sequence ID" value="XM_002554240.1"/>
</dbReference>
<dbReference type="InterPro" id="IPR008914">
    <property type="entry name" value="PEBP"/>
</dbReference>
<dbReference type="GeneID" id="8292477"/>
<dbReference type="PROSITE" id="PS01220">
    <property type="entry name" value="PBP"/>
    <property type="match status" value="1"/>
</dbReference>
<dbReference type="PANTHER" id="PTHR11362">
    <property type="entry name" value="PHOSPHATIDYLETHANOLAMINE-BINDING PROTEIN"/>
    <property type="match status" value="1"/>
</dbReference>
<dbReference type="MEROPS" id="I51.001"/>
<dbReference type="EMBL" id="CU928170">
    <property type="protein sequence ID" value="CAR23849.1"/>
    <property type="molecule type" value="Genomic_DNA"/>
</dbReference>
<dbReference type="GO" id="GO:0030414">
    <property type="term" value="F:peptidase inhibitor activity"/>
    <property type="evidence" value="ECO:0007669"/>
    <property type="project" value="TreeGrafter"/>
</dbReference>
<dbReference type="GO" id="GO:0046578">
    <property type="term" value="P:regulation of Ras protein signal transduction"/>
    <property type="evidence" value="ECO:0007669"/>
    <property type="project" value="TreeGrafter"/>
</dbReference>
<dbReference type="InParanoid" id="C5DK48"/>
<dbReference type="FunCoup" id="C5DK48">
    <property type="interactions" value="1524"/>
</dbReference>
<accession>C5DK48</accession>
<dbReference type="InterPro" id="IPR035810">
    <property type="entry name" value="PEBP_euk"/>
</dbReference>
<proteinExistence type="inferred from homology"/>
<organism evidence="2 3">
    <name type="scientific">Lachancea thermotolerans (strain ATCC 56472 / CBS 6340 / NRRL Y-8284)</name>
    <name type="common">Yeast</name>
    <name type="synonym">Kluyveromyces thermotolerans</name>
    <dbReference type="NCBI Taxonomy" id="559295"/>
    <lineage>
        <taxon>Eukaryota</taxon>
        <taxon>Fungi</taxon>
        <taxon>Dikarya</taxon>
        <taxon>Ascomycota</taxon>
        <taxon>Saccharomycotina</taxon>
        <taxon>Saccharomycetes</taxon>
        <taxon>Saccharomycetales</taxon>
        <taxon>Saccharomycetaceae</taxon>
        <taxon>Lachancea</taxon>
    </lineage>
</organism>
<evidence type="ECO:0000313" key="3">
    <source>
        <dbReference type="Proteomes" id="UP000002036"/>
    </source>
</evidence>
<dbReference type="Gene3D" id="3.90.280.10">
    <property type="entry name" value="PEBP-like"/>
    <property type="match status" value="1"/>
</dbReference>
<dbReference type="SUPFAM" id="SSF49777">
    <property type="entry name" value="PEBP-like"/>
    <property type="match status" value="1"/>
</dbReference>
<dbReference type="OrthoDB" id="2506647at2759"/>